<dbReference type="SUPFAM" id="SSF55874">
    <property type="entry name" value="ATPase domain of HSP90 chaperone/DNA topoisomerase II/histidine kinase"/>
    <property type="match status" value="1"/>
</dbReference>
<dbReference type="Pfam" id="PF13181">
    <property type="entry name" value="TPR_8"/>
    <property type="match status" value="1"/>
</dbReference>
<keyword evidence="7" id="KW-0472">Membrane</keyword>
<dbReference type="GO" id="GO:0000155">
    <property type="term" value="F:phosphorelay sensor kinase activity"/>
    <property type="evidence" value="ECO:0007669"/>
    <property type="project" value="InterPro"/>
</dbReference>
<dbReference type="PANTHER" id="PTHR43047:SF72">
    <property type="entry name" value="OSMOSENSING HISTIDINE PROTEIN KINASE SLN1"/>
    <property type="match status" value="1"/>
</dbReference>
<dbReference type="CDD" id="cd00082">
    <property type="entry name" value="HisKA"/>
    <property type="match status" value="1"/>
</dbReference>
<reference evidence="10" key="1">
    <citation type="submission" date="2018-05" db="EMBL/GenBank/DDBJ databases">
        <title>Pedobacter paludis sp. nov., isolated from wetland soil.</title>
        <authorList>
            <person name="Zhang Y."/>
        </authorList>
    </citation>
    <scope>NUCLEOTIDE SEQUENCE [LARGE SCALE GENOMIC DNA]</scope>
    <source>
        <strain evidence="10">R-8</strain>
    </source>
</reference>
<feature type="repeat" description="TPR" evidence="6">
    <location>
        <begin position="253"/>
        <end position="286"/>
    </location>
</feature>
<dbReference type="AlphaFoldDB" id="A0A317EU34"/>
<evidence type="ECO:0000259" key="8">
    <source>
        <dbReference type="PROSITE" id="PS50109"/>
    </source>
</evidence>
<dbReference type="PRINTS" id="PR00344">
    <property type="entry name" value="BCTRLSENSOR"/>
</dbReference>
<keyword evidence="7" id="KW-0812">Transmembrane</keyword>
<dbReference type="PROSITE" id="PS50005">
    <property type="entry name" value="TPR"/>
    <property type="match status" value="1"/>
</dbReference>
<dbReference type="SUPFAM" id="SSF47384">
    <property type="entry name" value="Homodimeric domain of signal transducing histidine kinase"/>
    <property type="match status" value="1"/>
</dbReference>
<comment type="catalytic activity">
    <reaction evidence="1">
        <text>ATP + protein L-histidine = ADP + protein N-phospho-L-histidine.</text>
        <dbReference type="EC" id="2.7.13.3"/>
    </reaction>
</comment>
<dbReference type="SMART" id="SM00387">
    <property type="entry name" value="HATPase_c"/>
    <property type="match status" value="1"/>
</dbReference>
<dbReference type="InterPro" id="IPR019734">
    <property type="entry name" value="TPR_rpt"/>
</dbReference>
<dbReference type="SUPFAM" id="SSF48452">
    <property type="entry name" value="TPR-like"/>
    <property type="match status" value="1"/>
</dbReference>
<dbReference type="OrthoDB" id="9810447at2"/>
<dbReference type="RefSeq" id="WP_109932223.1">
    <property type="nucleotide sequence ID" value="NZ_QGNY01000008.1"/>
</dbReference>
<dbReference type="InterPro" id="IPR004358">
    <property type="entry name" value="Sig_transdc_His_kin-like_C"/>
</dbReference>
<name>A0A317EU34_9SPHI</name>
<feature type="domain" description="Histidine kinase" evidence="8">
    <location>
        <begin position="471"/>
        <end position="682"/>
    </location>
</feature>
<dbReference type="Pfam" id="PF02518">
    <property type="entry name" value="HATPase_c"/>
    <property type="match status" value="1"/>
</dbReference>
<dbReference type="InterPro" id="IPR005467">
    <property type="entry name" value="His_kinase_dom"/>
</dbReference>
<dbReference type="PROSITE" id="PS50109">
    <property type="entry name" value="HIS_KIN"/>
    <property type="match status" value="1"/>
</dbReference>
<evidence type="ECO:0000256" key="5">
    <source>
        <dbReference type="ARBA" id="ARBA00022777"/>
    </source>
</evidence>
<dbReference type="CDD" id="cd00075">
    <property type="entry name" value="HATPase"/>
    <property type="match status" value="1"/>
</dbReference>
<dbReference type="PANTHER" id="PTHR43047">
    <property type="entry name" value="TWO-COMPONENT HISTIDINE PROTEIN KINASE"/>
    <property type="match status" value="1"/>
</dbReference>
<feature type="transmembrane region" description="Helical" evidence="7">
    <location>
        <begin position="404"/>
        <end position="424"/>
    </location>
</feature>
<dbReference type="EC" id="2.7.13.3" evidence="2"/>
<dbReference type="InterPro" id="IPR036097">
    <property type="entry name" value="HisK_dim/P_sf"/>
</dbReference>
<evidence type="ECO:0000256" key="2">
    <source>
        <dbReference type="ARBA" id="ARBA00012438"/>
    </source>
</evidence>
<dbReference type="EMBL" id="QGNY01000008">
    <property type="protein sequence ID" value="PWS30214.1"/>
    <property type="molecule type" value="Genomic_DNA"/>
</dbReference>
<sequence length="682" mass="78381">MSYQKYLFLFFILFSISCKQSNQEIDNSAQLNQIIDSATHLVDLKKKDQAYQYLDAAFESINPNLKDTWKKYYFKESNYFISARLNKDKKDLALADLYADSMLNLIKDNRVEEKLRHEFSISNFLKGDVLLEMEKYEESYQYFHKGKLLADESKNTCDQADFNSRFAFLNYVQGKYRQAASLFFQAYKNNLDCKLDFERYAAIQGALCNAGLSYEHIKMTDSALICYKKAIAFLEKNQAAFPYKNAFTKVAKGVAYHYMGDVYLDSGNNEKAEEYLKKCITLNGRNSSEVRNAQIAEVKLARLYLSTGRFKEYNSTMRSARASMDSLTNPRNEVDWQKLQIDYLNFTQQYDKAKNLMPAYLASAEKQNAGLRKLNNVDARTEFYNLQKDYEVTILKKENQLSNLYLIIAVGFTIMALFILYQIWKNWKASKQNNNALILLNKQVTEQNLHLQNTLTALEQSQEENKRVMKVVAHDLRSPIGAIVSLAGFMMSDNRLQEEDQHLMGLIRNSGSDSLKFVNELLNRELVVEEIEKDHVDLSALLNYCVNLLQYKATEKNQKIVLTSTPITLGLNREKIWRVMSNLITNAVKFSPEKSTIEVNMGIFKNSVLISVQDTGIGIPDKIKEKIFNINEEAKRPGTNGEKSFGIGLVISKQIIEAHNGKIWFNSVVNKGTTFFVELPIS</sequence>
<dbReference type="Proteomes" id="UP000245391">
    <property type="component" value="Unassembled WGS sequence"/>
</dbReference>
<dbReference type="GO" id="GO:0005886">
    <property type="term" value="C:plasma membrane"/>
    <property type="evidence" value="ECO:0007669"/>
    <property type="project" value="TreeGrafter"/>
</dbReference>
<dbReference type="SMART" id="SM00028">
    <property type="entry name" value="TPR"/>
    <property type="match status" value="4"/>
</dbReference>
<evidence type="ECO:0000313" key="9">
    <source>
        <dbReference type="EMBL" id="PWS30214.1"/>
    </source>
</evidence>
<evidence type="ECO:0000256" key="4">
    <source>
        <dbReference type="ARBA" id="ARBA00022679"/>
    </source>
</evidence>
<organism evidence="9 10">
    <name type="scientific">Pedobacter paludis</name>
    <dbReference type="NCBI Taxonomy" id="2203212"/>
    <lineage>
        <taxon>Bacteria</taxon>
        <taxon>Pseudomonadati</taxon>
        <taxon>Bacteroidota</taxon>
        <taxon>Sphingobacteriia</taxon>
        <taxon>Sphingobacteriales</taxon>
        <taxon>Sphingobacteriaceae</taxon>
        <taxon>Pedobacter</taxon>
    </lineage>
</organism>
<dbReference type="Gene3D" id="3.30.565.10">
    <property type="entry name" value="Histidine kinase-like ATPase, C-terminal domain"/>
    <property type="match status" value="1"/>
</dbReference>
<proteinExistence type="predicted"/>
<keyword evidence="4" id="KW-0808">Transferase</keyword>
<dbReference type="PROSITE" id="PS51257">
    <property type="entry name" value="PROKAR_LIPOPROTEIN"/>
    <property type="match status" value="1"/>
</dbReference>
<keyword evidence="7" id="KW-1133">Transmembrane helix</keyword>
<protein>
    <recommendedName>
        <fullName evidence="2">histidine kinase</fullName>
        <ecNumber evidence="2">2.7.13.3</ecNumber>
    </recommendedName>
</protein>
<keyword evidence="3" id="KW-0597">Phosphoprotein</keyword>
<dbReference type="InterPro" id="IPR003661">
    <property type="entry name" value="HisK_dim/P_dom"/>
</dbReference>
<evidence type="ECO:0000256" key="7">
    <source>
        <dbReference type="SAM" id="Phobius"/>
    </source>
</evidence>
<evidence type="ECO:0000313" key="10">
    <source>
        <dbReference type="Proteomes" id="UP000245391"/>
    </source>
</evidence>
<keyword evidence="5" id="KW-0418">Kinase</keyword>
<dbReference type="GO" id="GO:0009927">
    <property type="term" value="F:histidine phosphotransfer kinase activity"/>
    <property type="evidence" value="ECO:0007669"/>
    <property type="project" value="TreeGrafter"/>
</dbReference>
<dbReference type="InterPro" id="IPR003594">
    <property type="entry name" value="HATPase_dom"/>
</dbReference>
<dbReference type="Gene3D" id="1.25.40.10">
    <property type="entry name" value="Tetratricopeptide repeat domain"/>
    <property type="match status" value="2"/>
</dbReference>
<keyword evidence="6" id="KW-0802">TPR repeat</keyword>
<accession>A0A317EU34</accession>
<dbReference type="InterPro" id="IPR036890">
    <property type="entry name" value="HATPase_C_sf"/>
</dbReference>
<dbReference type="InterPro" id="IPR011990">
    <property type="entry name" value="TPR-like_helical_dom_sf"/>
</dbReference>
<dbReference type="Gene3D" id="1.10.287.130">
    <property type="match status" value="1"/>
</dbReference>
<evidence type="ECO:0000256" key="6">
    <source>
        <dbReference type="PROSITE-ProRule" id="PRU00339"/>
    </source>
</evidence>
<comment type="caution">
    <text evidence="9">The sequence shown here is derived from an EMBL/GenBank/DDBJ whole genome shotgun (WGS) entry which is preliminary data.</text>
</comment>
<evidence type="ECO:0000256" key="3">
    <source>
        <dbReference type="ARBA" id="ARBA00022553"/>
    </source>
</evidence>
<evidence type="ECO:0000256" key="1">
    <source>
        <dbReference type="ARBA" id="ARBA00000085"/>
    </source>
</evidence>
<gene>
    <name evidence="9" type="ORF">DF947_19850</name>
</gene>
<keyword evidence="10" id="KW-1185">Reference proteome</keyword>
<dbReference type="FunFam" id="3.30.565.10:FF:000006">
    <property type="entry name" value="Sensor histidine kinase WalK"/>
    <property type="match status" value="1"/>
</dbReference>